<accession>A0A7V4LCE1</accession>
<proteinExistence type="inferred from homology"/>
<evidence type="ECO:0000259" key="9">
    <source>
        <dbReference type="Pfam" id="PF02108"/>
    </source>
</evidence>
<keyword evidence="5" id="KW-1005">Bacterial flagellum biogenesis</keyword>
<evidence type="ECO:0000256" key="5">
    <source>
        <dbReference type="ARBA" id="ARBA00022795"/>
    </source>
</evidence>
<keyword evidence="8" id="KW-0175">Coiled coil</keyword>
<evidence type="ECO:0000256" key="8">
    <source>
        <dbReference type="SAM" id="Coils"/>
    </source>
</evidence>
<dbReference type="EMBL" id="DSXI01000157">
    <property type="protein sequence ID" value="HGS04649.1"/>
    <property type="molecule type" value="Genomic_DNA"/>
</dbReference>
<dbReference type="GO" id="GO:0044781">
    <property type="term" value="P:bacterial-type flagellum organization"/>
    <property type="evidence" value="ECO:0007669"/>
    <property type="project" value="UniProtKB-KW"/>
</dbReference>
<keyword evidence="6" id="KW-0653">Protein transport</keyword>
<dbReference type="PANTHER" id="PTHR34982">
    <property type="entry name" value="YOP PROTEINS TRANSLOCATION PROTEIN L"/>
    <property type="match status" value="1"/>
</dbReference>
<dbReference type="GO" id="GO:0005829">
    <property type="term" value="C:cytosol"/>
    <property type="evidence" value="ECO:0007669"/>
    <property type="project" value="TreeGrafter"/>
</dbReference>
<evidence type="ECO:0000256" key="1">
    <source>
        <dbReference type="ARBA" id="ARBA00003041"/>
    </source>
</evidence>
<comment type="function">
    <text evidence="1">Needed for flagellar regrowth and assembly.</text>
</comment>
<protein>
    <recommendedName>
        <fullName evidence="3">Flagellar assembly protein FliH</fullName>
    </recommendedName>
</protein>
<evidence type="ECO:0000256" key="2">
    <source>
        <dbReference type="ARBA" id="ARBA00006602"/>
    </source>
</evidence>
<dbReference type="Pfam" id="PF02108">
    <property type="entry name" value="FliH"/>
    <property type="match status" value="1"/>
</dbReference>
<keyword evidence="7" id="KW-1006">Bacterial flagellum protein export</keyword>
<feature type="domain" description="Flagellar assembly protein FliH/Type III secretion system HrpE" evidence="9">
    <location>
        <begin position="128"/>
        <end position="250"/>
    </location>
</feature>
<evidence type="ECO:0000256" key="6">
    <source>
        <dbReference type="ARBA" id="ARBA00022927"/>
    </source>
</evidence>
<evidence type="ECO:0000256" key="7">
    <source>
        <dbReference type="ARBA" id="ARBA00023225"/>
    </source>
</evidence>
<dbReference type="InterPro" id="IPR018035">
    <property type="entry name" value="Flagellar_FliH/T3SS_HrpE"/>
</dbReference>
<dbReference type="PANTHER" id="PTHR34982:SF1">
    <property type="entry name" value="FLAGELLAR ASSEMBLY PROTEIN FLIH"/>
    <property type="match status" value="1"/>
</dbReference>
<evidence type="ECO:0000256" key="3">
    <source>
        <dbReference type="ARBA" id="ARBA00016507"/>
    </source>
</evidence>
<evidence type="ECO:0000256" key="4">
    <source>
        <dbReference type="ARBA" id="ARBA00022448"/>
    </source>
</evidence>
<gene>
    <name evidence="10" type="ORF">ENT08_02750</name>
</gene>
<evidence type="ECO:0000313" key="10">
    <source>
        <dbReference type="EMBL" id="HGS04649.1"/>
    </source>
</evidence>
<keyword evidence="4" id="KW-0813">Transport</keyword>
<dbReference type="GO" id="GO:0015031">
    <property type="term" value="P:protein transport"/>
    <property type="evidence" value="ECO:0007669"/>
    <property type="project" value="UniProtKB-KW"/>
</dbReference>
<sequence>MWKRPSKRSSRWPSAWRGRVNWCCRARAAKMCSFNRHAIDPQEVEEFQLPGLAEAGESEGPVPWEFSVWDFEGAEGAPGRQPEAAAQAEEILAAARDKAQEIERRAYEEGFHQGLKDGQEVGRRGLEEVVQRLLHLVAELNQEKEQLLAQREGWLVKLALLVSRKLLARELSLHPDVIRGIIEQGFQQLSHLEELRVVVSPPDYEILSRENLTSWPAGVELVADGNLTPGGVRLETAWGEVDGSLETRWQLVEEAVRQALERSHAP</sequence>
<comment type="similarity">
    <text evidence="2">Belongs to the FliH family.</text>
</comment>
<dbReference type="AlphaFoldDB" id="A0A7V4LCE1"/>
<comment type="caution">
    <text evidence="10">The sequence shown here is derived from an EMBL/GenBank/DDBJ whole genome shotgun (WGS) entry which is preliminary data.</text>
</comment>
<reference evidence="10" key="1">
    <citation type="journal article" date="2020" name="mSystems">
        <title>Genome- and Community-Level Interaction Insights into Carbon Utilization and Element Cycling Functions of Hydrothermarchaeota in Hydrothermal Sediment.</title>
        <authorList>
            <person name="Zhou Z."/>
            <person name="Liu Y."/>
            <person name="Xu W."/>
            <person name="Pan J."/>
            <person name="Luo Z.H."/>
            <person name="Li M."/>
        </authorList>
    </citation>
    <scope>NUCLEOTIDE SEQUENCE [LARGE SCALE GENOMIC DNA]</scope>
    <source>
        <strain evidence="10">SpSt-548</strain>
    </source>
</reference>
<dbReference type="InterPro" id="IPR051472">
    <property type="entry name" value="T3SS_Stator/FliH"/>
</dbReference>
<organism evidence="10">
    <name type="scientific">Desulfobacca acetoxidans</name>
    <dbReference type="NCBI Taxonomy" id="60893"/>
    <lineage>
        <taxon>Bacteria</taxon>
        <taxon>Pseudomonadati</taxon>
        <taxon>Thermodesulfobacteriota</taxon>
        <taxon>Desulfobaccia</taxon>
        <taxon>Desulfobaccales</taxon>
        <taxon>Desulfobaccaceae</taxon>
        <taxon>Desulfobacca</taxon>
    </lineage>
</organism>
<name>A0A7V4LCE1_9BACT</name>
<feature type="coiled-coil region" evidence="8">
    <location>
        <begin position="85"/>
        <end position="157"/>
    </location>
</feature>